<geneLocation type="plasmid" evidence="1 2">
    <name>unnamed</name>
</geneLocation>
<dbReference type="Proteomes" id="UP001163082">
    <property type="component" value="Plasmid unnamed"/>
</dbReference>
<dbReference type="RefSeq" id="WP_264431622.1">
    <property type="nucleotide sequence ID" value="NZ_CP080628.1"/>
</dbReference>
<protein>
    <recommendedName>
        <fullName evidence="3">Histidine kinase</fullName>
    </recommendedName>
</protein>
<accession>A0ABY6JUD9</accession>
<evidence type="ECO:0008006" key="3">
    <source>
        <dbReference type="Google" id="ProtNLM"/>
    </source>
</evidence>
<keyword evidence="1" id="KW-0614">Plasmid</keyword>
<proteinExistence type="predicted"/>
<keyword evidence="2" id="KW-1185">Reference proteome</keyword>
<evidence type="ECO:0000313" key="1">
    <source>
        <dbReference type="EMBL" id="UYV20941.1"/>
    </source>
</evidence>
<sequence>MTTHALASINASPPTIRTPKALHHELRESVAIACALEKMAQCALDEGEYPAEELDNLHALISRHRHDLEDIKNALAELAMGGGYE</sequence>
<reference evidence="1" key="1">
    <citation type="journal article" date="2022" name="Antonie Van Leeuwenhoek">
        <title>Whole genome sequencing of the halophilic Halomonas qaidamensis XH36, a novel species strain with high ectoine production.</title>
        <authorList>
            <person name="Zhang T."/>
            <person name="Cui T."/>
            <person name="Cao Y."/>
            <person name="Li Y."/>
            <person name="Li F."/>
            <person name="Zhu D."/>
            <person name="Xing J."/>
        </authorList>
    </citation>
    <scope>NUCLEOTIDE SEQUENCE</scope>
    <source>
        <strain evidence="1">XH36</strain>
    </source>
</reference>
<organism evidence="1 2">
    <name type="scientific">Halomonas qaidamensis</name>
    <dbReference type="NCBI Taxonomy" id="2866211"/>
    <lineage>
        <taxon>Bacteria</taxon>
        <taxon>Pseudomonadati</taxon>
        <taxon>Pseudomonadota</taxon>
        <taxon>Gammaproteobacteria</taxon>
        <taxon>Oceanospirillales</taxon>
        <taxon>Halomonadaceae</taxon>
        <taxon>Halomonas</taxon>
    </lineage>
</organism>
<gene>
    <name evidence="1" type="ORF">K1Y77_17120</name>
</gene>
<evidence type="ECO:0000313" key="2">
    <source>
        <dbReference type="Proteomes" id="UP001163082"/>
    </source>
</evidence>
<dbReference type="EMBL" id="CP080628">
    <property type="protein sequence ID" value="UYV20941.1"/>
    <property type="molecule type" value="Genomic_DNA"/>
</dbReference>
<name>A0ABY6JUD9_9GAMM</name>